<evidence type="ECO:0000313" key="3">
    <source>
        <dbReference type="Proteomes" id="UP000576082"/>
    </source>
</evidence>
<comment type="caution">
    <text evidence="2">The sequence shown here is derived from an EMBL/GenBank/DDBJ whole genome shotgun (WGS) entry which is preliminary data.</text>
</comment>
<dbReference type="SUPFAM" id="SSF51197">
    <property type="entry name" value="Clavaminate synthase-like"/>
    <property type="match status" value="1"/>
</dbReference>
<dbReference type="PROSITE" id="PS51471">
    <property type="entry name" value="FE2OG_OXY"/>
    <property type="match status" value="1"/>
</dbReference>
<dbReference type="PANTHER" id="PTHR31212:SF4">
    <property type="entry name" value="ALPHA-KETOGLUTARATE-DEPENDENT DIOXYGENASE ALKB HOMOLOG 3"/>
    <property type="match status" value="1"/>
</dbReference>
<dbReference type="Proteomes" id="UP000576082">
    <property type="component" value="Unassembled WGS sequence"/>
</dbReference>
<dbReference type="PANTHER" id="PTHR31212">
    <property type="entry name" value="ALPHA-KETOGLUTARATE-DEPENDENT DIOXYGENASE ALKB HOMOLOG 3"/>
    <property type="match status" value="1"/>
</dbReference>
<keyword evidence="2" id="KW-0560">Oxidoreductase</keyword>
<keyword evidence="3" id="KW-1185">Reference proteome</keyword>
<dbReference type="RefSeq" id="WP_169659471.1">
    <property type="nucleotide sequence ID" value="NZ_JABANE010000091.1"/>
</dbReference>
<gene>
    <name evidence="2" type="ORF">HHU12_25015</name>
</gene>
<dbReference type="GO" id="GO:0006307">
    <property type="term" value="P:DNA alkylation repair"/>
    <property type="evidence" value="ECO:0007669"/>
    <property type="project" value="InterPro"/>
</dbReference>
<evidence type="ECO:0000259" key="1">
    <source>
        <dbReference type="PROSITE" id="PS51471"/>
    </source>
</evidence>
<dbReference type="InterPro" id="IPR037151">
    <property type="entry name" value="AlkB-like_sf"/>
</dbReference>
<evidence type="ECO:0000313" key="2">
    <source>
        <dbReference type="EMBL" id="NME71250.1"/>
    </source>
</evidence>
<dbReference type="Pfam" id="PF13532">
    <property type="entry name" value="2OG-FeII_Oxy_2"/>
    <property type="match status" value="1"/>
</dbReference>
<dbReference type="InterPro" id="IPR032854">
    <property type="entry name" value="ALKBH3"/>
</dbReference>
<feature type="domain" description="Fe2OG dioxygenase" evidence="1">
    <location>
        <begin position="140"/>
        <end position="248"/>
    </location>
</feature>
<dbReference type="InterPro" id="IPR005123">
    <property type="entry name" value="Oxoglu/Fe-dep_dioxygenase_dom"/>
</dbReference>
<reference evidence="2 3" key="1">
    <citation type="submission" date="2020-04" db="EMBL/GenBank/DDBJ databases">
        <title>Flammeovirga sp. SR4, a novel species isolated from seawater.</title>
        <authorList>
            <person name="Wang X."/>
        </authorList>
    </citation>
    <scope>NUCLEOTIDE SEQUENCE [LARGE SCALE GENOMIC DNA]</scope>
    <source>
        <strain evidence="2 3">ATCC 23126</strain>
    </source>
</reference>
<dbReference type="GO" id="GO:0051213">
    <property type="term" value="F:dioxygenase activity"/>
    <property type="evidence" value="ECO:0007669"/>
    <property type="project" value="UniProtKB-KW"/>
</dbReference>
<dbReference type="EMBL" id="JABANE010000091">
    <property type="protein sequence ID" value="NME71250.1"/>
    <property type="molecule type" value="Genomic_DNA"/>
</dbReference>
<accession>A0A7X9RYU1</accession>
<dbReference type="Gene3D" id="2.60.120.590">
    <property type="entry name" value="Alpha-ketoglutarate-dependent dioxygenase AlkB-like"/>
    <property type="match status" value="1"/>
</dbReference>
<dbReference type="InterPro" id="IPR027450">
    <property type="entry name" value="AlkB-like"/>
</dbReference>
<keyword evidence="2" id="KW-0223">Dioxygenase</keyword>
<proteinExistence type="predicted"/>
<protein>
    <submittedName>
        <fullName evidence="2">Alpha-ketoglutarate-dependent dioxygenase AlkB</fullName>
    </submittedName>
</protein>
<dbReference type="AlphaFoldDB" id="A0A7X9RYU1"/>
<name>A0A7X9RYU1_9BACT</name>
<sequence length="248" mass="28692">MTSTKETMRFPLDTEGEIEVGNSLCIFPSDNKETKKIYLTKSGSAWITIDWLSEELIEYSQINYGKLFGLHPVERGKVIMYGKEMTSSRWHQSYLKTPQHDIKAKRSYMYAGIKPYEELPLPSEFQVYLDFVNEHEKENKYNQAIVNWYADGSDFIAEHSDCQIGMKANAGISIISLCEDVNSFRELRFTAKNLKHKENDNLYKHVKIAARNGSIITMHGDIQEKFRHKIPKSSGLNSSRISLTFRKF</sequence>
<organism evidence="2 3">
    <name type="scientific">Flammeovirga aprica JL-4</name>
    <dbReference type="NCBI Taxonomy" id="694437"/>
    <lineage>
        <taxon>Bacteria</taxon>
        <taxon>Pseudomonadati</taxon>
        <taxon>Bacteroidota</taxon>
        <taxon>Cytophagia</taxon>
        <taxon>Cytophagales</taxon>
        <taxon>Flammeovirgaceae</taxon>
        <taxon>Flammeovirga</taxon>
    </lineage>
</organism>